<dbReference type="InterPro" id="IPR052911">
    <property type="entry name" value="Corrinoid_activation_enz"/>
</dbReference>
<organism evidence="3">
    <name type="scientific">marine sediment metagenome</name>
    <dbReference type="NCBI Taxonomy" id="412755"/>
    <lineage>
        <taxon>unclassified sequences</taxon>
        <taxon>metagenomes</taxon>
        <taxon>ecological metagenomes</taxon>
    </lineage>
</organism>
<feature type="region of interest" description="Disordered" evidence="1">
    <location>
        <begin position="124"/>
        <end position="160"/>
    </location>
</feature>
<dbReference type="PROSITE" id="PS51379">
    <property type="entry name" value="4FE4S_FER_2"/>
    <property type="match status" value="2"/>
</dbReference>
<accession>A0A0F8YSC6</accession>
<evidence type="ECO:0000313" key="3">
    <source>
        <dbReference type="EMBL" id="KKK76695.1"/>
    </source>
</evidence>
<sequence length="280" mass="30744">IIHIDEEKCNGCGLCIPNCPEGALQIIDEKVRLVSDLFCDGLGACIGHCPEGAISIEKREAEIYNERKVMDNVVKQGKATIVAHLEHLQSHGESDFLQEALDYLEEQKIEVDFQLETPAARNHSCPGSQMMDLTGQPAGKERSAAEAGTAAPQSGSPPSELRQWPVQLHLLPVAAPYLKGADLLLAADCVAYAVGDFHRDYLYGKRLAIACPKLDSNQEIYRDVQVAPLPIVVNITSLVTGPNLQVTLVPDLPTYPDNFLRFYGSVRGPQEFRPRIDFVL</sequence>
<dbReference type="InterPro" id="IPR017900">
    <property type="entry name" value="4Fe4S_Fe_S_CS"/>
</dbReference>
<dbReference type="EMBL" id="LAZR01055294">
    <property type="protein sequence ID" value="KKK76695.1"/>
    <property type="molecule type" value="Genomic_DNA"/>
</dbReference>
<gene>
    <name evidence="3" type="ORF">LCGC14_2861040</name>
</gene>
<reference evidence="3" key="1">
    <citation type="journal article" date="2015" name="Nature">
        <title>Complex archaea that bridge the gap between prokaryotes and eukaryotes.</title>
        <authorList>
            <person name="Spang A."/>
            <person name="Saw J.H."/>
            <person name="Jorgensen S.L."/>
            <person name="Zaremba-Niedzwiedzka K."/>
            <person name="Martijn J."/>
            <person name="Lind A.E."/>
            <person name="van Eijk R."/>
            <person name="Schleper C."/>
            <person name="Guy L."/>
            <person name="Ettema T.J."/>
        </authorList>
    </citation>
    <scope>NUCLEOTIDE SEQUENCE</scope>
</reference>
<evidence type="ECO:0000259" key="2">
    <source>
        <dbReference type="PROSITE" id="PS51379"/>
    </source>
</evidence>
<dbReference type="Gene3D" id="3.30.70.20">
    <property type="match status" value="1"/>
</dbReference>
<proteinExistence type="predicted"/>
<evidence type="ECO:0000256" key="1">
    <source>
        <dbReference type="SAM" id="MobiDB-lite"/>
    </source>
</evidence>
<dbReference type="SUPFAM" id="SSF54862">
    <property type="entry name" value="4Fe-4S ferredoxins"/>
    <property type="match status" value="1"/>
</dbReference>
<feature type="non-terminal residue" evidence="3">
    <location>
        <position position="1"/>
    </location>
</feature>
<dbReference type="AlphaFoldDB" id="A0A0F8YSC6"/>
<dbReference type="PROSITE" id="PS00198">
    <property type="entry name" value="4FE4S_FER_1"/>
    <property type="match status" value="1"/>
</dbReference>
<feature type="domain" description="4Fe-4S ferredoxin-type" evidence="2">
    <location>
        <begin position="1"/>
        <end position="29"/>
    </location>
</feature>
<dbReference type="PANTHER" id="PTHR42895:SF1">
    <property type="entry name" value="IRON-SULFUR CLUSTER PROTEIN"/>
    <property type="match status" value="1"/>
</dbReference>
<dbReference type="Pfam" id="PF13237">
    <property type="entry name" value="Fer4_10"/>
    <property type="match status" value="1"/>
</dbReference>
<comment type="caution">
    <text evidence="3">The sequence shown here is derived from an EMBL/GenBank/DDBJ whole genome shotgun (WGS) entry which is preliminary data.</text>
</comment>
<dbReference type="InterPro" id="IPR017896">
    <property type="entry name" value="4Fe4S_Fe-S-bd"/>
</dbReference>
<name>A0A0F8YSC6_9ZZZZ</name>
<dbReference type="PANTHER" id="PTHR42895">
    <property type="entry name" value="IRON-SULFUR CLUSTER-BINDING PROTEIN-RELATED"/>
    <property type="match status" value="1"/>
</dbReference>
<feature type="domain" description="4Fe-4S ferredoxin-type" evidence="2">
    <location>
        <begin position="30"/>
        <end position="59"/>
    </location>
</feature>
<protein>
    <recommendedName>
        <fullName evidence="2">4Fe-4S ferredoxin-type domain-containing protein</fullName>
    </recommendedName>
</protein>